<dbReference type="PANTHER" id="PTHR34138">
    <property type="entry name" value="CELL SHAPE-DETERMINING PROTEIN MREC"/>
    <property type="match status" value="1"/>
</dbReference>
<dbReference type="Pfam" id="PF04085">
    <property type="entry name" value="MreC"/>
    <property type="match status" value="1"/>
</dbReference>
<sequence length="283" mass="31379">MKNIIILIRTSFTFICFIVLQIVCAVMLIKSSKTHDAFFSVRINEVTGKLNSQYSGIYAYFSLKETNRQLAAENAKLRNELLSNFVAPDSSKKMVVDTTIKDTLNRFRKYIFLPATVVANTVTLENNFLTLERGSLQGVKKDMSVVGPEGVVGTVVDVSDNYCRVMSILNRKSSVSAMLKKDNIAGSIDWDGKDPSFVTLKNIPKSAKVVKGDTVVTSNYSAKFPSKIMIGTIAGISADPASNFYTLKVKTATNFYSLSFVNLVYNVRYAEQLALENKLKPNE</sequence>
<keyword evidence="6" id="KW-0472">Membrane</keyword>
<dbReference type="Gene3D" id="2.40.10.350">
    <property type="entry name" value="Rod shape-determining protein MreC, domain 2"/>
    <property type="match status" value="1"/>
</dbReference>
<evidence type="ECO:0000313" key="8">
    <source>
        <dbReference type="EMBL" id="MFC4232431.1"/>
    </source>
</evidence>
<organism evidence="8 9">
    <name type="scientific">Parasediminibacterium paludis</name>
    <dbReference type="NCBI Taxonomy" id="908966"/>
    <lineage>
        <taxon>Bacteria</taxon>
        <taxon>Pseudomonadati</taxon>
        <taxon>Bacteroidota</taxon>
        <taxon>Chitinophagia</taxon>
        <taxon>Chitinophagales</taxon>
        <taxon>Chitinophagaceae</taxon>
        <taxon>Parasediminibacterium</taxon>
    </lineage>
</organism>
<comment type="caution">
    <text evidence="8">The sequence shown here is derived from an EMBL/GenBank/DDBJ whole genome shotgun (WGS) entry which is preliminary data.</text>
</comment>
<proteinExistence type="inferred from homology"/>
<comment type="function">
    <text evidence="5">Involved in formation and maintenance of cell shape.</text>
</comment>
<evidence type="ECO:0000256" key="2">
    <source>
        <dbReference type="ARBA" id="ARBA00013855"/>
    </source>
</evidence>
<dbReference type="InterPro" id="IPR042175">
    <property type="entry name" value="Cell/Rod_MreC_2"/>
</dbReference>
<reference evidence="9" key="1">
    <citation type="journal article" date="2019" name="Int. J. Syst. Evol. Microbiol.">
        <title>The Global Catalogue of Microorganisms (GCM) 10K type strain sequencing project: providing services to taxonomists for standard genome sequencing and annotation.</title>
        <authorList>
            <consortium name="The Broad Institute Genomics Platform"/>
            <consortium name="The Broad Institute Genome Sequencing Center for Infectious Disease"/>
            <person name="Wu L."/>
            <person name="Ma J."/>
        </authorList>
    </citation>
    <scope>NUCLEOTIDE SEQUENCE [LARGE SCALE GENOMIC DNA]</scope>
    <source>
        <strain evidence="9">CECT 8010</strain>
    </source>
</reference>
<dbReference type="RefSeq" id="WP_379014282.1">
    <property type="nucleotide sequence ID" value="NZ_JBHSDC010000022.1"/>
</dbReference>
<evidence type="ECO:0000256" key="3">
    <source>
        <dbReference type="ARBA" id="ARBA00022960"/>
    </source>
</evidence>
<evidence type="ECO:0000256" key="1">
    <source>
        <dbReference type="ARBA" id="ARBA00009369"/>
    </source>
</evidence>
<keyword evidence="6" id="KW-0812">Transmembrane</keyword>
<feature type="domain" description="Rod shape-determining protein MreC beta-barrel core" evidence="7">
    <location>
        <begin position="117"/>
        <end position="264"/>
    </location>
</feature>
<feature type="transmembrane region" description="Helical" evidence="6">
    <location>
        <begin position="6"/>
        <end position="29"/>
    </location>
</feature>
<keyword evidence="6" id="KW-1133">Transmembrane helix</keyword>
<dbReference type="PANTHER" id="PTHR34138:SF1">
    <property type="entry name" value="CELL SHAPE-DETERMINING PROTEIN MREC"/>
    <property type="match status" value="1"/>
</dbReference>
<dbReference type="Proteomes" id="UP001595906">
    <property type="component" value="Unassembled WGS sequence"/>
</dbReference>
<protein>
    <recommendedName>
        <fullName evidence="2 5">Cell shape-determining protein MreC</fullName>
    </recommendedName>
    <alternativeName>
        <fullName evidence="4 5">Cell shape protein MreC</fullName>
    </alternativeName>
</protein>
<comment type="similarity">
    <text evidence="1 5">Belongs to the MreC family.</text>
</comment>
<evidence type="ECO:0000256" key="6">
    <source>
        <dbReference type="SAM" id="Phobius"/>
    </source>
</evidence>
<keyword evidence="3 5" id="KW-0133">Cell shape</keyword>
<accession>A0ABV8PYB6</accession>
<evidence type="ECO:0000259" key="7">
    <source>
        <dbReference type="Pfam" id="PF04085"/>
    </source>
</evidence>
<keyword evidence="9" id="KW-1185">Reference proteome</keyword>
<gene>
    <name evidence="8" type="primary">mreC</name>
    <name evidence="8" type="ORF">ACFOW1_11045</name>
</gene>
<dbReference type="InterPro" id="IPR042177">
    <property type="entry name" value="Cell/Rod_1"/>
</dbReference>
<evidence type="ECO:0000256" key="5">
    <source>
        <dbReference type="PIRNR" id="PIRNR038471"/>
    </source>
</evidence>
<dbReference type="PIRSF" id="PIRSF038471">
    <property type="entry name" value="MreC"/>
    <property type="match status" value="1"/>
</dbReference>
<dbReference type="InterPro" id="IPR007221">
    <property type="entry name" value="MreC"/>
</dbReference>
<dbReference type="EMBL" id="JBHSDC010000022">
    <property type="protein sequence ID" value="MFC4232431.1"/>
    <property type="molecule type" value="Genomic_DNA"/>
</dbReference>
<evidence type="ECO:0000256" key="4">
    <source>
        <dbReference type="ARBA" id="ARBA00032089"/>
    </source>
</evidence>
<dbReference type="NCBIfam" id="NF010532">
    <property type="entry name" value="PRK13922.9-3"/>
    <property type="match status" value="1"/>
</dbReference>
<evidence type="ECO:0000313" key="9">
    <source>
        <dbReference type="Proteomes" id="UP001595906"/>
    </source>
</evidence>
<name>A0ABV8PYB6_9BACT</name>
<dbReference type="Gene3D" id="2.40.10.340">
    <property type="entry name" value="Rod shape-determining protein MreC, domain 1"/>
    <property type="match status" value="1"/>
</dbReference>
<dbReference type="InterPro" id="IPR055342">
    <property type="entry name" value="MreC_beta-barrel_core"/>
</dbReference>